<keyword evidence="2" id="KW-1185">Reference proteome</keyword>
<dbReference type="Proteomes" id="UP001148838">
    <property type="component" value="Unassembled WGS sequence"/>
</dbReference>
<comment type="caution">
    <text evidence="1">The sequence shown here is derived from an EMBL/GenBank/DDBJ whole genome shotgun (WGS) entry which is preliminary data.</text>
</comment>
<protein>
    <submittedName>
        <fullName evidence="1">Uncharacterized protein</fullName>
    </submittedName>
</protein>
<evidence type="ECO:0000313" key="1">
    <source>
        <dbReference type="EMBL" id="KAJ4443863.1"/>
    </source>
</evidence>
<proteinExistence type="predicted"/>
<accession>A0ABQ8TBE2</accession>
<name>A0ABQ8TBE2_PERAM</name>
<organism evidence="1 2">
    <name type="scientific">Periplaneta americana</name>
    <name type="common">American cockroach</name>
    <name type="synonym">Blatta americana</name>
    <dbReference type="NCBI Taxonomy" id="6978"/>
    <lineage>
        <taxon>Eukaryota</taxon>
        <taxon>Metazoa</taxon>
        <taxon>Ecdysozoa</taxon>
        <taxon>Arthropoda</taxon>
        <taxon>Hexapoda</taxon>
        <taxon>Insecta</taxon>
        <taxon>Pterygota</taxon>
        <taxon>Neoptera</taxon>
        <taxon>Polyneoptera</taxon>
        <taxon>Dictyoptera</taxon>
        <taxon>Blattodea</taxon>
        <taxon>Blattoidea</taxon>
        <taxon>Blattidae</taxon>
        <taxon>Blattinae</taxon>
        <taxon>Periplaneta</taxon>
    </lineage>
</organism>
<gene>
    <name evidence="1" type="ORF">ANN_05650</name>
</gene>
<reference evidence="1 2" key="1">
    <citation type="journal article" date="2022" name="Allergy">
        <title>Genome assembly and annotation of Periplaneta americana reveal a comprehensive cockroach allergen profile.</title>
        <authorList>
            <person name="Wang L."/>
            <person name="Xiong Q."/>
            <person name="Saelim N."/>
            <person name="Wang L."/>
            <person name="Nong W."/>
            <person name="Wan A.T."/>
            <person name="Shi M."/>
            <person name="Liu X."/>
            <person name="Cao Q."/>
            <person name="Hui J.H.L."/>
            <person name="Sookrung N."/>
            <person name="Leung T.F."/>
            <person name="Tungtrongchitr A."/>
            <person name="Tsui S.K.W."/>
        </authorList>
    </citation>
    <scope>NUCLEOTIDE SEQUENCE [LARGE SCALE GENOMIC DNA]</scope>
    <source>
        <strain evidence="1">PWHHKU_190912</strain>
    </source>
</reference>
<dbReference type="EMBL" id="JAJSOF020000013">
    <property type="protein sequence ID" value="KAJ4443863.1"/>
    <property type="molecule type" value="Genomic_DNA"/>
</dbReference>
<evidence type="ECO:0000313" key="2">
    <source>
        <dbReference type="Proteomes" id="UP001148838"/>
    </source>
</evidence>
<sequence length="159" mass="18571">MGESRNAYRVLVGKPLERPRRRWEDNIKIDLRKMEYDGRDWINLAQERNRWWAYVGAAMNLRVSEKSFVTEREERRAKKRRSRWGGDEKEKTFIPGMPTVLPTNLSKEQEEAYLEEIISMCMILTPACIDGLHCSLRHCSEQGSGSCPDDGAAPKHWLF</sequence>